<dbReference type="PROSITE" id="PS51677">
    <property type="entry name" value="NODB"/>
    <property type="match status" value="1"/>
</dbReference>
<dbReference type="SUPFAM" id="SSF88713">
    <property type="entry name" value="Glycoside hydrolase/deacetylase"/>
    <property type="match status" value="1"/>
</dbReference>
<dbReference type="AlphaFoldDB" id="A0A1M5T954"/>
<name>A0A1M5T954_9FIRM</name>
<evidence type="ECO:0000313" key="3">
    <source>
        <dbReference type="EMBL" id="SHH47259.1"/>
    </source>
</evidence>
<feature type="transmembrane region" description="Helical" evidence="1">
    <location>
        <begin position="6"/>
        <end position="30"/>
    </location>
</feature>
<evidence type="ECO:0000256" key="1">
    <source>
        <dbReference type="SAM" id="Phobius"/>
    </source>
</evidence>
<dbReference type="Pfam" id="PF01522">
    <property type="entry name" value="Polysacc_deac_1"/>
    <property type="match status" value="1"/>
</dbReference>
<sequence length="258" mass="30080">MNKQVFKIIFVILLITVVISQLYMMIVNVIKINGVFFDKLMNNDELIWNGPRDKKIVALTFDDGPHPRITPKILDLLKKYNVKATFFVLGKHVHFYPEPLKRIKEEGHEIGNHTFSHIDVKNTSKKKIEEEFEKTQNEIFSVVGEKPSIFRPPFGFYNKIVKEIAKKYGVKIVLWSTDKDTKDWSNPGVDKIVKTILNNIRNGDIILLHDYVEGKSQTYEALKIILPKLKERGYKFVTISELIKMNDYKNMKPEIVEN</sequence>
<keyword evidence="1" id="KW-1133">Transmembrane helix</keyword>
<feature type="domain" description="NodB homology" evidence="2">
    <location>
        <begin position="55"/>
        <end position="237"/>
    </location>
</feature>
<dbReference type="CDD" id="cd10917">
    <property type="entry name" value="CE4_NodB_like_6s_7s"/>
    <property type="match status" value="1"/>
</dbReference>
<protein>
    <submittedName>
        <fullName evidence="3">Polysaccharide deacetylase family sporulation protein PdaB</fullName>
    </submittedName>
</protein>
<dbReference type="GO" id="GO:0016810">
    <property type="term" value="F:hydrolase activity, acting on carbon-nitrogen (but not peptide) bonds"/>
    <property type="evidence" value="ECO:0007669"/>
    <property type="project" value="InterPro"/>
</dbReference>
<accession>A0A1M5T954</accession>
<dbReference type="RefSeq" id="WP_072726144.1">
    <property type="nucleotide sequence ID" value="NZ_FQXH01000029.1"/>
</dbReference>
<organism evidence="3 4">
    <name type="scientific">Tepidibacter thalassicus DSM 15285</name>
    <dbReference type="NCBI Taxonomy" id="1123350"/>
    <lineage>
        <taxon>Bacteria</taxon>
        <taxon>Bacillati</taxon>
        <taxon>Bacillota</taxon>
        <taxon>Clostridia</taxon>
        <taxon>Peptostreptococcales</taxon>
        <taxon>Peptostreptococcaceae</taxon>
        <taxon>Tepidibacter</taxon>
    </lineage>
</organism>
<evidence type="ECO:0000259" key="2">
    <source>
        <dbReference type="PROSITE" id="PS51677"/>
    </source>
</evidence>
<keyword evidence="1" id="KW-0472">Membrane</keyword>
<dbReference type="Proteomes" id="UP000242520">
    <property type="component" value="Unassembled WGS sequence"/>
</dbReference>
<keyword evidence="4" id="KW-1185">Reference proteome</keyword>
<dbReference type="PANTHER" id="PTHR10587">
    <property type="entry name" value="GLYCOSYL TRANSFERASE-RELATED"/>
    <property type="match status" value="1"/>
</dbReference>
<dbReference type="GO" id="GO:0005975">
    <property type="term" value="P:carbohydrate metabolic process"/>
    <property type="evidence" value="ECO:0007669"/>
    <property type="project" value="InterPro"/>
</dbReference>
<keyword evidence="1" id="KW-0812">Transmembrane</keyword>
<dbReference type="InterPro" id="IPR050248">
    <property type="entry name" value="Polysacc_deacetylase_ArnD"/>
</dbReference>
<dbReference type="InterPro" id="IPR002509">
    <property type="entry name" value="NODB_dom"/>
</dbReference>
<dbReference type="InterPro" id="IPR011330">
    <property type="entry name" value="Glyco_hydro/deAcase_b/a-brl"/>
</dbReference>
<reference evidence="4" key="1">
    <citation type="submission" date="2016-11" db="EMBL/GenBank/DDBJ databases">
        <authorList>
            <person name="Varghese N."/>
            <person name="Submissions S."/>
        </authorList>
    </citation>
    <scope>NUCLEOTIDE SEQUENCE [LARGE SCALE GENOMIC DNA]</scope>
    <source>
        <strain evidence="4">DSM 15285</strain>
    </source>
</reference>
<gene>
    <name evidence="3" type="ORF">SAMN02744040_02077</name>
</gene>
<dbReference type="Gene3D" id="3.20.20.370">
    <property type="entry name" value="Glycoside hydrolase/deacetylase"/>
    <property type="match status" value="1"/>
</dbReference>
<evidence type="ECO:0000313" key="4">
    <source>
        <dbReference type="Proteomes" id="UP000242520"/>
    </source>
</evidence>
<dbReference type="EMBL" id="FQXH01000029">
    <property type="protein sequence ID" value="SHH47259.1"/>
    <property type="molecule type" value="Genomic_DNA"/>
</dbReference>
<proteinExistence type="predicted"/>